<feature type="transmembrane region" description="Helical" evidence="1">
    <location>
        <begin position="139"/>
        <end position="158"/>
    </location>
</feature>
<keyword evidence="1" id="KW-0812">Transmembrane</keyword>
<sequence length="175" mass="19612">MLSERRQIVSEAERWAIWTFVALSALVVAASIFAAPFLASRRAGFAAYLIYGAFARVCHQLPERSFHLWQHQLAVCARCTGIYIGFACGAAIYPLGRAGWRMPHRRWLILAAGPMVIDWALGFTGLWENTHLSRAITGALFGVVAAFYLTPGLQDFWATLKLLRRERASTYHQPS</sequence>
<protein>
    <submittedName>
        <fullName evidence="2">Predicted membrane protein</fullName>
    </submittedName>
</protein>
<dbReference type="OrthoDB" id="9810176at2"/>
<keyword evidence="1" id="KW-0472">Membrane</keyword>
<feature type="transmembrane region" description="Helical" evidence="1">
    <location>
        <begin position="68"/>
        <end position="95"/>
    </location>
</feature>
<dbReference type="RefSeq" id="WP_060635264.1">
    <property type="nucleotide sequence ID" value="NZ_CBXV010000002.1"/>
</dbReference>
<gene>
    <name evidence="2" type="ORF">PYK22_00558</name>
</gene>
<name>A0A0B6WWB9_9BACT</name>
<proteinExistence type="predicted"/>
<accession>A0A0B6WWB9</accession>
<feature type="transmembrane region" description="Helical" evidence="1">
    <location>
        <begin position="107"/>
        <end position="127"/>
    </location>
</feature>
<feature type="transmembrane region" description="Helical" evidence="1">
    <location>
        <begin position="15"/>
        <end position="38"/>
    </location>
</feature>
<reference evidence="2 3" key="2">
    <citation type="submission" date="2015-01" db="EMBL/GenBank/DDBJ databases">
        <title>Complete genome sequence of Pyrinomonas methylaliphatogenes type strain K22T.</title>
        <authorList>
            <person name="Lee K.C.Y."/>
            <person name="Power J.F."/>
            <person name="Dunfield P.F."/>
            <person name="Morgan X.C."/>
            <person name="Huttenhower C."/>
            <person name="Stott M.B."/>
        </authorList>
    </citation>
    <scope>NUCLEOTIDE SEQUENCE [LARGE SCALE GENOMIC DNA]</scope>
    <source>
        <strain evidence="2 3">K22</strain>
    </source>
</reference>
<evidence type="ECO:0000313" key="2">
    <source>
        <dbReference type="EMBL" id="CDM64564.1"/>
    </source>
</evidence>
<organism evidence="2 3">
    <name type="scientific">Pyrinomonas methylaliphatogenes</name>
    <dbReference type="NCBI Taxonomy" id="454194"/>
    <lineage>
        <taxon>Bacteria</taxon>
        <taxon>Pseudomonadati</taxon>
        <taxon>Acidobacteriota</taxon>
        <taxon>Blastocatellia</taxon>
        <taxon>Blastocatellales</taxon>
        <taxon>Pyrinomonadaceae</taxon>
        <taxon>Pyrinomonas</taxon>
    </lineage>
</organism>
<dbReference type="EMBL" id="CBXV010000002">
    <property type="protein sequence ID" value="CDM64564.1"/>
    <property type="molecule type" value="Genomic_DNA"/>
</dbReference>
<evidence type="ECO:0000256" key="1">
    <source>
        <dbReference type="SAM" id="Phobius"/>
    </source>
</evidence>
<evidence type="ECO:0000313" key="3">
    <source>
        <dbReference type="Proteomes" id="UP000031518"/>
    </source>
</evidence>
<dbReference type="InterPro" id="IPR019206">
    <property type="entry name" value="DUF2085_TM"/>
</dbReference>
<keyword evidence="3" id="KW-1185">Reference proteome</keyword>
<dbReference type="STRING" id="454194.PYK22_00558"/>
<reference evidence="2 3" key="1">
    <citation type="submission" date="2013-12" db="EMBL/GenBank/DDBJ databases">
        <authorList>
            <person name="Stott M."/>
        </authorList>
    </citation>
    <scope>NUCLEOTIDE SEQUENCE [LARGE SCALE GENOMIC DNA]</scope>
    <source>
        <strain evidence="2 3">K22</strain>
    </source>
</reference>
<dbReference type="Pfam" id="PF09858">
    <property type="entry name" value="DUF2085"/>
    <property type="match status" value="1"/>
</dbReference>
<dbReference type="Proteomes" id="UP000031518">
    <property type="component" value="Unassembled WGS sequence"/>
</dbReference>
<dbReference type="AlphaFoldDB" id="A0A0B6WWB9"/>
<keyword evidence="1" id="KW-1133">Transmembrane helix</keyword>